<keyword evidence="3" id="KW-1185">Reference proteome</keyword>
<proteinExistence type="predicted"/>
<evidence type="ECO:0000313" key="2">
    <source>
        <dbReference type="EMBL" id="KGO73360.1"/>
    </source>
</evidence>
<feature type="region of interest" description="Disordered" evidence="1">
    <location>
        <begin position="464"/>
        <end position="488"/>
    </location>
</feature>
<dbReference type="Proteomes" id="UP000030104">
    <property type="component" value="Unassembled WGS sequence"/>
</dbReference>
<protein>
    <recommendedName>
        <fullName evidence="4">Protein kinase domain-containing protein</fullName>
    </recommendedName>
</protein>
<dbReference type="SUPFAM" id="SSF56112">
    <property type="entry name" value="Protein kinase-like (PK-like)"/>
    <property type="match status" value="1"/>
</dbReference>
<accession>A0A0A2L9R4</accession>
<organism evidence="2 3">
    <name type="scientific">Penicillium italicum</name>
    <name type="common">Blue mold</name>
    <dbReference type="NCBI Taxonomy" id="40296"/>
    <lineage>
        <taxon>Eukaryota</taxon>
        <taxon>Fungi</taxon>
        <taxon>Dikarya</taxon>
        <taxon>Ascomycota</taxon>
        <taxon>Pezizomycotina</taxon>
        <taxon>Eurotiomycetes</taxon>
        <taxon>Eurotiomycetidae</taxon>
        <taxon>Eurotiales</taxon>
        <taxon>Aspergillaceae</taxon>
        <taxon>Penicillium</taxon>
    </lineage>
</organism>
<dbReference type="EMBL" id="JQGA01000828">
    <property type="protein sequence ID" value="KGO73360.1"/>
    <property type="molecule type" value="Genomic_DNA"/>
</dbReference>
<dbReference type="AlphaFoldDB" id="A0A0A2L9R4"/>
<dbReference type="Gene3D" id="1.10.510.10">
    <property type="entry name" value="Transferase(Phosphotransferase) domain 1"/>
    <property type="match status" value="1"/>
</dbReference>
<dbReference type="STRING" id="40296.A0A0A2L9R4"/>
<evidence type="ECO:0000256" key="1">
    <source>
        <dbReference type="SAM" id="MobiDB-lite"/>
    </source>
</evidence>
<dbReference type="InterPro" id="IPR011009">
    <property type="entry name" value="Kinase-like_dom_sf"/>
</dbReference>
<evidence type="ECO:0000313" key="3">
    <source>
        <dbReference type="Proteomes" id="UP000030104"/>
    </source>
</evidence>
<evidence type="ECO:0008006" key="4">
    <source>
        <dbReference type="Google" id="ProtNLM"/>
    </source>
</evidence>
<name>A0A0A2L9R4_PENIT</name>
<reference evidence="2 3" key="1">
    <citation type="journal article" date="2015" name="Mol. Plant Microbe Interact.">
        <title>Genome, transcriptome, and functional analyses of Penicillium expansum provide new insights into secondary metabolism and pathogenicity.</title>
        <authorList>
            <person name="Ballester A.R."/>
            <person name="Marcet-Houben M."/>
            <person name="Levin E."/>
            <person name="Sela N."/>
            <person name="Selma-Lazaro C."/>
            <person name="Carmona L."/>
            <person name="Wisniewski M."/>
            <person name="Droby S."/>
            <person name="Gonzalez-Candelas L."/>
            <person name="Gabaldon T."/>
        </authorList>
    </citation>
    <scope>NUCLEOTIDE SEQUENCE [LARGE SCALE GENOMIC DNA]</scope>
    <source>
        <strain evidence="2 3">PHI-1</strain>
    </source>
</reference>
<dbReference type="OrthoDB" id="1668230at2759"/>
<comment type="caution">
    <text evidence="2">The sequence shown here is derived from an EMBL/GenBank/DDBJ whole genome shotgun (WGS) entry which is preliminary data.</text>
</comment>
<sequence>MGFHYADALEEHSWVGGGLDAYIYQVTPTIVVKTDRCPDIIECFLMLPDYIFLSYCTHKAIAPRFYERQERETGTNGFHGRLIRVKEYEDPAIIARWIQQITSALENFNLKLADFGRATTIGQPLEGTLPPRAKPILAGPLKGTYGLCSARTEQFAVGTLLYLMVYGHEPYDDVILSAAEWDRRFGEMEFPELDRNKVFDGLISACWNNVYPTMALVAYDFKRKTKDMILNAEYIFIDSEKETKTCEALSGSSWFLVGLISQPNATSSTSTVLSPFINRTSINRTFFIGCSYHDSFFIRIPVWEQAGLFTFNYKNTQNTIPLCGSCYTEFDMSLDPGYVFFPTDIQYFIDFERQDRARREEIATETAVPISALSRQVPTSADYKQHEIDGQIPGIEKTFSTPKEWHGAPLASIRRTFAALASPRFYTIVDTDTYHMLEELRQLYFGDDRLSSEQVSLRDVYRPQVQTNQKHDLEDQTNDESGHCNKKAKHQDAGFAGRAFAANQCRENTDWVLGPESTTDDVIKLIF</sequence>
<dbReference type="HOGENOM" id="CLU_516880_0_0_1"/>
<gene>
    <name evidence="2" type="ORF">PITC_086480</name>
</gene>